<reference evidence="2 3" key="1">
    <citation type="journal article" date="2018" name="Mar. Genomics">
        <title>Complete genome sequence of Marinifilaceae bacterium strain SPP2, isolated from the Antarctic marine sediment.</title>
        <authorList>
            <person name="Watanabe M."/>
            <person name="Kojima H."/>
            <person name="Fukui M."/>
        </authorList>
    </citation>
    <scope>NUCLEOTIDE SEQUENCE [LARGE SCALE GENOMIC DNA]</scope>
    <source>
        <strain evidence="2 3">SPP2</strain>
    </source>
</reference>
<keyword evidence="1" id="KW-0472">Membrane</keyword>
<keyword evidence="3" id="KW-1185">Reference proteome</keyword>
<protein>
    <submittedName>
        <fullName evidence="2">Uncharacterized protein</fullName>
    </submittedName>
</protein>
<dbReference type="AlphaFoldDB" id="A0A1Y1CKP1"/>
<dbReference type="EMBL" id="AP018042">
    <property type="protein sequence ID" value="BAX80978.1"/>
    <property type="molecule type" value="Genomic_DNA"/>
</dbReference>
<evidence type="ECO:0000313" key="2">
    <source>
        <dbReference type="EMBL" id="BAX80978.1"/>
    </source>
</evidence>
<accession>A0A1Y1CKP1</accession>
<dbReference type="OrthoDB" id="9815802at2"/>
<dbReference type="Proteomes" id="UP000218267">
    <property type="component" value="Chromosome"/>
</dbReference>
<name>A0A1Y1CKP1_9BACT</name>
<keyword evidence="1" id="KW-0812">Transmembrane</keyword>
<keyword evidence="1" id="KW-1133">Transmembrane helix</keyword>
<dbReference type="RefSeq" id="WP_096429868.1">
    <property type="nucleotide sequence ID" value="NZ_AP018042.1"/>
</dbReference>
<evidence type="ECO:0000313" key="3">
    <source>
        <dbReference type="Proteomes" id="UP000218267"/>
    </source>
</evidence>
<evidence type="ECO:0000256" key="1">
    <source>
        <dbReference type="SAM" id="Phobius"/>
    </source>
</evidence>
<feature type="transmembrane region" description="Helical" evidence="1">
    <location>
        <begin position="6"/>
        <end position="23"/>
    </location>
</feature>
<reference evidence="3" key="2">
    <citation type="journal article" date="2020" name="Antonie Van Leeuwenhoek">
        <title>Labilibaculum antarcticum sp. nov., a novel facultative anaerobic, psychrotorelant bacterium isolated from marine sediment of Antarctica.</title>
        <authorList>
            <person name="Watanabe M."/>
            <person name="Kojima H."/>
            <person name="Fukui M."/>
        </authorList>
    </citation>
    <scope>NUCLEOTIDE SEQUENCE [LARGE SCALE GENOMIC DNA]</scope>
    <source>
        <strain evidence="3">SPP2</strain>
    </source>
</reference>
<gene>
    <name evidence="2" type="ORF">ALGA_2665</name>
</gene>
<proteinExistence type="predicted"/>
<sequence length="171" mass="20129">MENVTIELVISLFALIAAFYSIYRNNRNNKLQIKVSKLEELFEVIKSLGGSYYLMAGTTYQTKAYQNPQDKTINSLKEYWMERDELLPREERDKIVKYVSRLDVLTECYTRGKLNKKIRSYHEMLVAISNYTFNGGDIIYESKFGADFVETEKYRSDTKEILDEIIKEIKV</sequence>
<dbReference type="KEGG" id="mbas:ALGA_2665"/>
<organism evidence="2 3">
    <name type="scientific">Labilibaculum antarcticum</name>
    <dbReference type="NCBI Taxonomy" id="1717717"/>
    <lineage>
        <taxon>Bacteria</taxon>
        <taxon>Pseudomonadati</taxon>
        <taxon>Bacteroidota</taxon>
        <taxon>Bacteroidia</taxon>
        <taxon>Marinilabiliales</taxon>
        <taxon>Marinifilaceae</taxon>
        <taxon>Labilibaculum</taxon>
    </lineage>
</organism>